<dbReference type="AlphaFoldDB" id="A0A3P1SC55"/>
<evidence type="ECO:0000313" key="3">
    <source>
        <dbReference type="Proteomes" id="UP000280444"/>
    </source>
</evidence>
<evidence type="ECO:0000313" key="2">
    <source>
        <dbReference type="EMBL" id="RRC94728.1"/>
    </source>
</evidence>
<dbReference type="GO" id="GO:0016874">
    <property type="term" value="F:ligase activity"/>
    <property type="evidence" value="ECO:0007669"/>
    <property type="project" value="UniProtKB-KW"/>
</dbReference>
<dbReference type="InterPro" id="IPR004143">
    <property type="entry name" value="BPL_LPL_catalytic"/>
</dbReference>
<name>A0A3P1SC55_9ACTO</name>
<reference evidence="2 3" key="1">
    <citation type="submission" date="2018-11" db="EMBL/GenBank/DDBJ databases">
        <title>Genomes From Bacteria Associated with the Canine Oral Cavity: a Test Case for Automated Genome-Based Taxonomic Assignment.</title>
        <authorList>
            <person name="Coil D.A."/>
            <person name="Jospin G."/>
            <person name="Darling A.E."/>
            <person name="Wallis C."/>
            <person name="Davis I.J."/>
            <person name="Harris S."/>
            <person name="Eisen J.A."/>
            <person name="Holcombe L.J."/>
            <person name="O'Flynn C."/>
        </authorList>
    </citation>
    <scope>NUCLEOTIDE SEQUENCE [LARGE SCALE GENOMIC DNA]</scope>
    <source>
        <strain evidence="2 3">OH770</strain>
    </source>
</reference>
<dbReference type="OrthoDB" id="9788148at2"/>
<feature type="domain" description="BPL/LPL catalytic" evidence="1">
    <location>
        <begin position="127"/>
        <end position="319"/>
    </location>
</feature>
<dbReference type="InterPro" id="IPR045864">
    <property type="entry name" value="aa-tRNA-synth_II/BPL/LPL"/>
</dbReference>
<sequence length="348" mass="38107">MPGGATIDASGTIAGEPFSGGVFTHCAFESDAPCQPHNLLARMAASLEGVAADISAMDLSALLSSLLLPGDDLAGLTTDAIAIALRRMVGHALDWTDLEFDIIYGPVLDPAVNVALDETLVEEVAAGRRKPFLRLWEWNAPQVVIGSYQSYANELHHEGVLKHGITVTRRVSGGGTMFMEPENCVTFSLVVPTALVEGMSFEQAYPYLDRWVMEALESMGVKARYVPLNDIASDKGKIAGAAQKRWANGMMLHHVTMAYDIDTPKMLEVLRTGLERVSERGTASAVKWVDPLRSQISLSRAEVMQVLYDYFRAKYGATPSTLTPHEIEVAEQRCVEKFSTEEWTFKLP</sequence>
<accession>A0A3P1SC55</accession>
<dbReference type="Gene3D" id="3.30.930.10">
    <property type="entry name" value="Bira Bifunctional Protein, Domain 2"/>
    <property type="match status" value="1"/>
</dbReference>
<dbReference type="PROSITE" id="PS51733">
    <property type="entry name" value="BPL_LPL_CATALYTIC"/>
    <property type="match status" value="1"/>
</dbReference>
<comment type="caution">
    <text evidence="2">The sequence shown here is derived from an EMBL/GenBank/DDBJ whole genome shotgun (WGS) entry which is preliminary data.</text>
</comment>
<dbReference type="Proteomes" id="UP000280444">
    <property type="component" value="Unassembled WGS sequence"/>
</dbReference>
<dbReference type="Pfam" id="PF21948">
    <property type="entry name" value="LplA-B_cat"/>
    <property type="match status" value="1"/>
</dbReference>
<dbReference type="InterPro" id="IPR050664">
    <property type="entry name" value="Octanoyltrans_LipM/LipL"/>
</dbReference>
<dbReference type="CDD" id="cd16443">
    <property type="entry name" value="LplA"/>
    <property type="match status" value="1"/>
</dbReference>
<dbReference type="PANTHER" id="PTHR43679">
    <property type="entry name" value="OCTANOYLTRANSFERASE LIPM-RELATED"/>
    <property type="match status" value="1"/>
</dbReference>
<keyword evidence="3" id="KW-1185">Reference proteome</keyword>
<protein>
    <submittedName>
        <fullName evidence="2">Lipoate--protein ligase family protein</fullName>
    </submittedName>
</protein>
<dbReference type="EMBL" id="RQZF01000011">
    <property type="protein sequence ID" value="RRC94728.1"/>
    <property type="molecule type" value="Genomic_DNA"/>
</dbReference>
<keyword evidence="2" id="KW-0436">Ligase</keyword>
<proteinExistence type="predicted"/>
<dbReference type="PANTHER" id="PTHR43679:SF2">
    <property type="entry name" value="OCTANOYL-[GCVH]:PROTEIN N-OCTANOYLTRANSFERASE"/>
    <property type="match status" value="1"/>
</dbReference>
<evidence type="ECO:0000259" key="1">
    <source>
        <dbReference type="PROSITE" id="PS51733"/>
    </source>
</evidence>
<organism evidence="2 3">
    <name type="scientific">Schaalia canis</name>
    <dbReference type="NCBI Taxonomy" id="100469"/>
    <lineage>
        <taxon>Bacteria</taxon>
        <taxon>Bacillati</taxon>
        <taxon>Actinomycetota</taxon>
        <taxon>Actinomycetes</taxon>
        <taxon>Actinomycetales</taxon>
        <taxon>Actinomycetaceae</taxon>
        <taxon>Schaalia</taxon>
    </lineage>
</organism>
<dbReference type="SUPFAM" id="SSF55681">
    <property type="entry name" value="Class II aaRS and biotin synthetases"/>
    <property type="match status" value="1"/>
</dbReference>
<gene>
    <name evidence="2" type="ORF">EII11_09000</name>
</gene>